<evidence type="ECO:0000313" key="3">
    <source>
        <dbReference type="EMBL" id="MDQ0290111.1"/>
    </source>
</evidence>
<dbReference type="Pfam" id="PF01592">
    <property type="entry name" value="NifU_N"/>
    <property type="match status" value="1"/>
</dbReference>
<accession>A0AAE4ANX3</accession>
<organism evidence="3 4">
    <name type="scientific">Oligosphaera ethanolica</name>
    <dbReference type="NCBI Taxonomy" id="760260"/>
    <lineage>
        <taxon>Bacteria</taxon>
        <taxon>Pseudomonadati</taxon>
        <taxon>Lentisphaerota</taxon>
        <taxon>Oligosphaeria</taxon>
        <taxon>Oligosphaerales</taxon>
        <taxon>Oligosphaeraceae</taxon>
        <taxon>Oligosphaera</taxon>
    </lineage>
</organism>
<feature type="domain" description="NIF system FeS cluster assembly NifU N-terminal" evidence="2">
    <location>
        <begin position="27"/>
        <end position="121"/>
    </location>
</feature>
<feature type="region of interest" description="Disordered" evidence="1">
    <location>
        <begin position="1"/>
        <end position="24"/>
    </location>
</feature>
<protein>
    <submittedName>
        <fullName evidence="3">NifU-like protein involved in Fe-S cluster formation</fullName>
    </submittedName>
</protein>
<sequence length="124" mass="13433">MTNNTPSENSPRPPEDDPLFGRMNDPTAAAVIKGGCGDEMEFYLYIQNDRIVDIRYYTEGCDNTRASAQAVARRAKGLAITDALAISAGDIIRSGECDPAAGRHCAILAVTTFYRAVADYLLMP</sequence>
<gene>
    <name evidence="3" type="ORF">J3R75_002218</name>
</gene>
<evidence type="ECO:0000259" key="2">
    <source>
        <dbReference type="Pfam" id="PF01592"/>
    </source>
</evidence>
<dbReference type="EMBL" id="JAUSVL010000001">
    <property type="protein sequence ID" value="MDQ0290111.1"/>
    <property type="molecule type" value="Genomic_DNA"/>
</dbReference>
<keyword evidence="4" id="KW-1185">Reference proteome</keyword>
<reference evidence="3" key="1">
    <citation type="submission" date="2023-07" db="EMBL/GenBank/DDBJ databases">
        <title>Genomic Encyclopedia of Type Strains, Phase IV (KMG-IV): sequencing the most valuable type-strain genomes for metagenomic binning, comparative biology and taxonomic classification.</title>
        <authorList>
            <person name="Goeker M."/>
        </authorList>
    </citation>
    <scope>NUCLEOTIDE SEQUENCE</scope>
    <source>
        <strain evidence="3">DSM 24202</strain>
    </source>
</reference>
<dbReference type="Gene3D" id="3.90.1010.10">
    <property type="match status" value="1"/>
</dbReference>
<proteinExistence type="predicted"/>
<dbReference type="GO" id="GO:0016226">
    <property type="term" value="P:iron-sulfur cluster assembly"/>
    <property type="evidence" value="ECO:0007669"/>
    <property type="project" value="InterPro"/>
</dbReference>
<dbReference type="InterPro" id="IPR002871">
    <property type="entry name" value="NIF_FeS_clus_asmbl_NifU_N"/>
</dbReference>
<evidence type="ECO:0000313" key="4">
    <source>
        <dbReference type="Proteomes" id="UP001238163"/>
    </source>
</evidence>
<dbReference type="Proteomes" id="UP001238163">
    <property type="component" value="Unassembled WGS sequence"/>
</dbReference>
<comment type="caution">
    <text evidence="3">The sequence shown here is derived from an EMBL/GenBank/DDBJ whole genome shotgun (WGS) entry which is preliminary data.</text>
</comment>
<dbReference type="CDD" id="cd06664">
    <property type="entry name" value="IscU_like"/>
    <property type="match status" value="1"/>
</dbReference>
<dbReference type="PANTHER" id="PTHR10093">
    <property type="entry name" value="IRON-SULFUR CLUSTER ASSEMBLY ENZYME NIFU HOMOLOG"/>
    <property type="match status" value="1"/>
</dbReference>
<dbReference type="SUPFAM" id="SSF82649">
    <property type="entry name" value="SufE/NifU"/>
    <property type="match status" value="1"/>
</dbReference>
<dbReference type="RefSeq" id="WP_307261531.1">
    <property type="nucleotide sequence ID" value="NZ_JAUSVL010000001.1"/>
</dbReference>
<dbReference type="GO" id="GO:0005506">
    <property type="term" value="F:iron ion binding"/>
    <property type="evidence" value="ECO:0007669"/>
    <property type="project" value="InterPro"/>
</dbReference>
<dbReference type="AlphaFoldDB" id="A0AAE4ANX3"/>
<evidence type="ECO:0000256" key="1">
    <source>
        <dbReference type="SAM" id="MobiDB-lite"/>
    </source>
</evidence>
<name>A0AAE4ANX3_9BACT</name>
<feature type="compositionally biased region" description="Polar residues" evidence="1">
    <location>
        <begin position="1"/>
        <end position="10"/>
    </location>
</feature>
<dbReference type="GO" id="GO:0051536">
    <property type="term" value="F:iron-sulfur cluster binding"/>
    <property type="evidence" value="ECO:0007669"/>
    <property type="project" value="InterPro"/>
</dbReference>